<dbReference type="EMBL" id="NRSH01000078">
    <property type="protein sequence ID" value="MBK1726902.1"/>
    <property type="molecule type" value="Genomic_DNA"/>
</dbReference>
<gene>
    <name evidence="1" type="ORF">CKO13_07685</name>
</gene>
<keyword evidence="2" id="KW-1185">Reference proteome</keyword>
<evidence type="ECO:0000313" key="2">
    <source>
        <dbReference type="Proteomes" id="UP000738126"/>
    </source>
</evidence>
<evidence type="ECO:0000313" key="1">
    <source>
        <dbReference type="EMBL" id="MBK1726902.1"/>
    </source>
</evidence>
<proteinExistence type="predicted"/>
<protein>
    <submittedName>
        <fullName evidence="1">Uncharacterized protein</fullName>
    </submittedName>
</protein>
<reference evidence="1 2" key="1">
    <citation type="journal article" date="2020" name="Microorganisms">
        <title>Osmotic Adaptation and Compatible Solute Biosynthesis of Phototrophic Bacteria as Revealed from Genome Analyses.</title>
        <authorList>
            <person name="Imhoff J.F."/>
            <person name="Rahn T."/>
            <person name="Kunzel S."/>
            <person name="Keller A."/>
            <person name="Neulinger S.C."/>
        </authorList>
    </citation>
    <scope>NUCLEOTIDE SEQUENCE [LARGE SCALE GENOMIC DNA]</scope>
    <source>
        <strain evidence="1 2">DSM 15116</strain>
    </source>
</reference>
<feature type="non-terminal residue" evidence="1">
    <location>
        <position position="1"/>
    </location>
</feature>
<name>A0ABS1E6S7_9GAMM</name>
<dbReference type="RefSeq" id="WP_200259111.1">
    <property type="nucleotide sequence ID" value="NZ_NRSH01000078.1"/>
</dbReference>
<sequence>YAEGVAVALAAGEAAQPAEPAPREAVALPRIELPLAVELEALRIERLRIRSGEGAAQRIERIEVGLHAEGTRWRLRRLLVERPDARLALEGDLRTSTPSARLPPATRRARRGSACCASCAASCAPGVV</sequence>
<accession>A0ABS1E6S7</accession>
<organism evidence="1 2">
    <name type="scientific">Halorhodospira neutriphila</name>
    <dbReference type="NCBI Taxonomy" id="168379"/>
    <lineage>
        <taxon>Bacteria</taxon>
        <taxon>Pseudomonadati</taxon>
        <taxon>Pseudomonadota</taxon>
        <taxon>Gammaproteobacteria</taxon>
        <taxon>Chromatiales</taxon>
        <taxon>Ectothiorhodospiraceae</taxon>
        <taxon>Halorhodospira</taxon>
    </lineage>
</organism>
<dbReference type="Proteomes" id="UP000738126">
    <property type="component" value="Unassembled WGS sequence"/>
</dbReference>
<comment type="caution">
    <text evidence="1">The sequence shown here is derived from an EMBL/GenBank/DDBJ whole genome shotgun (WGS) entry which is preliminary data.</text>
</comment>